<dbReference type="GO" id="GO:0000155">
    <property type="term" value="F:phosphorelay sensor kinase activity"/>
    <property type="evidence" value="ECO:0007669"/>
    <property type="project" value="InterPro"/>
</dbReference>
<feature type="transmembrane region" description="Helical" evidence="8">
    <location>
        <begin position="175"/>
        <end position="196"/>
    </location>
</feature>
<evidence type="ECO:0000256" key="4">
    <source>
        <dbReference type="ARBA" id="ARBA00022679"/>
    </source>
</evidence>
<evidence type="ECO:0000313" key="11">
    <source>
        <dbReference type="Proteomes" id="UP000282574"/>
    </source>
</evidence>
<keyword evidence="5 10" id="KW-0418">Kinase</keyword>
<gene>
    <name evidence="10" type="ORF">DSM107010_54490</name>
</gene>
<dbReference type="InterPro" id="IPR005467">
    <property type="entry name" value="His_kinase_dom"/>
</dbReference>
<keyword evidence="7 8" id="KW-0472">Membrane</keyword>
<feature type="domain" description="Histidine kinase" evidence="9">
    <location>
        <begin position="216"/>
        <end position="435"/>
    </location>
</feature>
<dbReference type="InterPro" id="IPR049835">
    <property type="entry name" value="RppB"/>
</dbReference>
<dbReference type="PANTHER" id="PTHR45453:SF1">
    <property type="entry name" value="PHOSPHATE REGULON SENSOR PROTEIN PHOR"/>
    <property type="match status" value="1"/>
</dbReference>
<evidence type="ECO:0000256" key="8">
    <source>
        <dbReference type="SAM" id="Phobius"/>
    </source>
</evidence>
<dbReference type="AlphaFoldDB" id="A0AB37UEA6"/>
<keyword evidence="3" id="KW-0597">Phosphoprotein</keyword>
<dbReference type="PANTHER" id="PTHR45453">
    <property type="entry name" value="PHOSPHATE REGULON SENSOR PROTEIN PHOR"/>
    <property type="match status" value="1"/>
</dbReference>
<dbReference type="PROSITE" id="PS50109">
    <property type="entry name" value="HIS_KIN"/>
    <property type="match status" value="1"/>
</dbReference>
<dbReference type="Pfam" id="PF02518">
    <property type="entry name" value="HATPase_c"/>
    <property type="match status" value="1"/>
</dbReference>
<dbReference type="EMBL" id="RSCK01000074">
    <property type="protein sequence ID" value="RUT05814.1"/>
    <property type="molecule type" value="Genomic_DNA"/>
</dbReference>
<dbReference type="InterPro" id="IPR050351">
    <property type="entry name" value="BphY/WalK/GraS-like"/>
</dbReference>
<evidence type="ECO:0000256" key="5">
    <source>
        <dbReference type="ARBA" id="ARBA00022777"/>
    </source>
</evidence>
<dbReference type="GO" id="GO:0016036">
    <property type="term" value="P:cellular response to phosphate starvation"/>
    <property type="evidence" value="ECO:0007669"/>
    <property type="project" value="TreeGrafter"/>
</dbReference>
<organism evidence="10 11">
    <name type="scientific">Chroococcidiopsis cubana SAG 39.79</name>
    <dbReference type="NCBI Taxonomy" id="388085"/>
    <lineage>
        <taxon>Bacteria</taxon>
        <taxon>Bacillati</taxon>
        <taxon>Cyanobacteriota</taxon>
        <taxon>Cyanophyceae</taxon>
        <taxon>Chroococcidiopsidales</taxon>
        <taxon>Chroococcidiopsidaceae</taxon>
        <taxon>Chroococcidiopsis</taxon>
    </lineage>
</organism>
<evidence type="ECO:0000259" key="9">
    <source>
        <dbReference type="PROSITE" id="PS50109"/>
    </source>
</evidence>
<dbReference type="SMART" id="SM00387">
    <property type="entry name" value="HATPase_c"/>
    <property type="match status" value="1"/>
</dbReference>
<keyword evidence="4" id="KW-0808">Transferase</keyword>
<dbReference type="Gene3D" id="3.30.565.10">
    <property type="entry name" value="Histidine kinase-like ATPase, C-terminal domain"/>
    <property type="match status" value="1"/>
</dbReference>
<dbReference type="InterPro" id="IPR004358">
    <property type="entry name" value="Sig_transdc_His_kin-like_C"/>
</dbReference>
<feature type="transmembrane region" description="Helical" evidence="8">
    <location>
        <begin position="15"/>
        <end position="33"/>
    </location>
</feature>
<comment type="catalytic activity">
    <reaction evidence="1">
        <text>ATP + protein L-histidine = ADP + protein N-phospho-L-histidine.</text>
        <dbReference type="EC" id="2.7.13.3"/>
    </reaction>
</comment>
<evidence type="ECO:0000256" key="7">
    <source>
        <dbReference type="ARBA" id="ARBA00023136"/>
    </source>
</evidence>
<dbReference type="InterPro" id="IPR003661">
    <property type="entry name" value="HisK_dim/P_dom"/>
</dbReference>
<dbReference type="GO" id="GO:0004721">
    <property type="term" value="F:phosphoprotein phosphatase activity"/>
    <property type="evidence" value="ECO:0007669"/>
    <property type="project" value="TreeGrafter"/>
</dbReference>
<evidence type="ECO:0000313" key="10">
    <source>
        <dbReference type="EMBL" id="RUT05814.1"/>
    </source>
</evidence>
<evidence type="ECO:0000256" key="3">
    <source>
        <dbReference type="ARBA" id="ARBA00022553"/>
    </source>
</evidence>
<keyword evidence="6" id="KW-0902">Two-component regulatory system</keyword>
<evidence type="ECO:0000256" key="1">
    <source>
        <dbReference type="ARBA" id="ARBA00000085"/>
    </source>
</evidence>
<dbReference type="Pfam" id="PF00512">
    <property type="entry name" value="HisKA"/>
    <property type="match status" value="1"/>
</dbReference>
<dbReference type="FunFam" id="3.30.565.10:FF:000006">
    <property type="entry name" value="Sensor histidine kinase WalK"/>
    <property type="match status" value="1"/>
</dbReference>
<keyword evidence="8" id="KW-1133">Transmembrane helix</keyword>
<proteinExistence type="predicted"/>
<reference evidence="10 11" key="1">
    <citation type="journal article" date="2019" name="Genome Biol. Evol.">
        <title>Day and night: Metabolic profiles and evolutionary relationships of six axenic non-marine cyanobacteria.</title>
        <authorList>
            <person name="Will S.E."/>
            <person name="Henke P."/>
            <person name="Boedeker C."/>
            <person name="Huang S."/>
            <person name="Brinkmann H."/>
            <person name="Rohde M."/>
            <person name="Jarek M."/>
            <person name="Friedl T."/>
            <person name="Seufert S."/>
            <person name="Schumacher M."/>
            <person name="Overmann J."/>
            <person name="Neumann-Schaal M."/>
            <person name="Petersen J."/>
        </authorList>
    </citation>
    <scope>NUCLEOTIDE SEQUENCE [LARGE SCALE GENOMIC DNA]</scope>
    <source>
        <strain evidence="10 11">SAG 39.79</strain>
    </source>
</reference>
<dbReference type="SUPFAM" id="SSF55874">
    <property type="entry name" value="ATPase domain of HSP90 chaperone/DNA topoisomerase II/histidine kinase"/>
    <property type="match status" value="1"/>
</dbReference>
<keyword evidence="11" id="KW-1185">Reference proteome</keyword>
<dbReference type="EC" id="2.7.13.3" evidence="2"/>
<dbReference type="RefSeq" id="WP_127024455.1">
    <property type="nucleotide sequence ID" value="NZ_JAVKZF010000001.1"/>
</dbReference>
<name>A0AB37UEA6_9CYAN</name>
<comment type="caution">
    <text evidence="10">The sequence shown here is derived from an EMBL/GenBank/DDBJ whole genome shotgun (WGS) entry which is preliminary data.</text>
</comment>
<dbReference type="NCBIfam" id="NF041735">
    <property type="entry name" value="hist_kin_RppB"/>
    <property type="match status" value="1"/>
</dbReference>
<dbReference type="InterPro" id="IPR003594">
    <property type="entry name" value="HATPase_dom"/>
</dbReference>
<sequence>MQQNKLFSQTRWQLAIWYASVMSFILGLLGFGVERAIIHAHWQTLDREIEVVAGTLHDDVEKDLRQPGRLEPTIQQLLQISQRDKRHVLGAIHQGDYYARFLSLSGENVAALGFLPDALPLTSGEPMWQTLTDSQGNRYHQISLSLHTQDNRPWGYIQVGRSLSDVDAYLANVKLVLLLGLPSAIMLVAVSSWWLAGRAMQPVYQSYQQIQQFTADAAHELRTPLAALSATVESALRSPHLPEPEAREILQTVNRQNQRLTALVADLLLLSRMERQSLPVRHQLCCLNDIISDLVEELESLALAAAVTLKAEIKVYKPLQIVGDEEQMYRLVTNLMVNAIQYTPTGGCVRAILDKEDDRAIIRVVDTGIGIAPEHQQRIFDRFYRVNSDRSRMTGGSGLGLAIAMAIVQAHKGSLEVHSELGKGSTFTVRLPLGVCSAVVGSRE</sequence>
<dbReference type="CDD" id="cd00082">
    <property type="entry name" value="HisKA"/>
    <property type="match status" value="1"/>
</dbReference>
<evidence type="ECO:0000256" key="6">
    <source>
        <dbReference type="ARBA" id="ARBA00023012"/>
    </source>
</evidence>
<accession>A0AB37UEA6</accession>
<dbReference type="Proteomes" id="UP000282574">
    <property type="component" value="Unassembled WGS sequence"/>
</dbReference>
<dbReference type="SUPFAM" id="SSF47384">
    <property type="entry name" value="Homodimeric domain of signal transducing histidine kinase"/>
    <property type="match status" value="1"/>
</dbReference>
<dbReference type="SMART" id="SM00388">
    <property type="entry name" value="HisKA"/>
    <property type="match status" value="1"/>
</dbReference>
<dbReference type="InterPro" id="IPR036097">
    <property type="entry name" value="HisK_dim/P_sf"/>
</dbReference>
<dbReference type="FunFam" id="1.10.287.130:FF:000001">
    <property type="entry name" value="Two-component sensor histidine kinase"/>
    <property type="match status" value="1"/>
</dbReference>
<keyword evidence="8" id="KW-0812">Transmembrane</keyword>
<dbReference type="Gene3D" id="1.10.287.130">
    <property type="match status" value="1"/>
</dbReference>
<dbReference type="GO" id="GO:0005886">
    <property type="term" value="C:plasma membrane"/>
    <property type="evidence" value="ECO:0007669"/>
    <property type="project" value="TreeGrafter"/>
</dbReference>
<dbReference type="InterPro" id="IPR036890">
    <property type="entry name" value="HATPase_C_sf"/>
</dbReference>
<dbReference type="PRINTS" id="PR00344">
    <property type="entry name" value="BCTRLSENSOR"/>
</dbReference>
<protein>
    <recommendedName>
        <fullName evidence="2">histidine kinase</fullName>
        <ecNumber evidence="2">2.7.13.3</ecNumber>
    </recommendedName>
</protein>
<evidence type="ECO:0000256" key="2">
    <source>
        <dbReference type="ARBA" id="ARBA00012438"/>
    </source>
</evidence>